<evidence type="ECO:0000256" key="3">
    <source>
        <dbReference type="ARBA" id="ARBA00022989"/>
    </source>
</evidence>
<dbReference type="GO" id="GO:0016020">
    <property type="term" value="C:membrane"/>
    <property type="evidence" value="ECO:0007669"/>
    <property type="project" value="UniProtKB-SubCell"/>
</dbReference>
<dbReference type="Pfam" id="PF04140">
    <property type="entry name" value="ICMT"/>
    <property type="match status" value="1"/>
</dbReference>
<evidence type="ECO:0000313" key="7">
    <source>
        <dbReference type="Proteomes" id="UP000620075"/>
    </source>
</evidence>
<keyword evidence="3 5" id="KW-1133">Transmembrane helix</keyword>
<evidence type="ECO:0000256" key="2">
    <source>
        <dbReference type="ARBA" id="ARBA00022692"/>
    </source>
</evidence>
<keyword evidence="2 5" id="KW-0812">Transmembrane</keyword>
<evidence type="ECO:0000256" key="4">
    <source>
        <dbReference type="ARBA" id="ARBA00023136"/>
    </source>
</evidence>
<name>A0A934KH38_9BACT</name>
<dbReference type="EMBL" id="JAEKNQ010000020">
    <property type="protein sequence ID" value="MBJ7602543.1"/>
    <property type="molecule type" value="Genomic_DNA"/>
</dbReference>
<organism evidence="6 7">
    <name type="scientific">Candidatus Dormiibacter inghamiae</name>
    <dbReference type="NCBI Taxonomy" id="3127013"/>
    <lineage>
        <taxon>Bacteria</taxon>
        <taxon>Bacillati</taxon>
        <taxon>Candidatus Dormiibacterota</taxon>
        <taxon>Candidatus Dormibacteria</taxon>
        <taxon>Candidatus Dormibacterales</taxon>
        <taxon>Candidatus Dormibacteraceae</taxon>
        <taxon>Candidatus Dormiibacter</taxon>
    </lineage>
</organism>
<dbReference type="PANTHER" id="PTHR43847:SF1">
    <property type="entry name" value="BLL3993 PROTEIN"/>
    <property type="match status" value="1"/>
</dbReference>
<dbReference type="PANTHER" id="PTHR43847">
    <property type="entry name" value="BLL3993 PROTEIN"/>
    <property type="match status" value="1"/>
</dbReference>
<evidence type="ECO:0000256" key="5">
    <source>
        <dbReference type="SAM" id="Phobius"/>
    </source>
</evidence>
<evidence type="ECO:0000313" key="6">
    <source>
        <dbReference type="EMBL" id="MBJ7602543.1"/>
    </source>
</evidence>
<reference evidence="6 7" key="1">
    <citation type="submission" date="2020-10" db="EMBL/GenBank/DDBJ databases">
        <title>Ca. Dormibacterota MAGs.</title>
        <authorList>
            <person name="Montgomery K."/>
        </authorList>
    </citation>
    <scope>NUCLEOTIDE SEQUENCE [LARGE SCALE GENOMIC DNA]</scope>
    <source>
        <strain evidence="6">SC8811_S16_3</strain>
    </source>
</reference>
<dbReference type="InterPro" id="IPR052527">
    <property type="entry name" value="Metal_cation-efflux_comp"/>
</dbReference>
<dbReference type="InterPro" id="IPR007269">
    <property type="entry name" value="ICMT_MeTrfase"/>
</dbReference>
<proteinExistence type="predicted"/>
<feature type="transmembrane region" description="Helical" evidence="5">
    <location>
        <begin position="142"/>
        <end position="174"/>
    </location>
</feature>
<feature type="transmembrane region" description="Helical" evidence="5">
    <location>
        <begin position="90"/>
        <end position="109"/>
    </location>
</feature>
<sequence>MSHKLHRQLGQTVVLPSVNRWRPLPRWYVALLGLEGAQRLREMAVSNRHERELAGPTAAGGRYPLMVALHIALFCLPPLEVIAWRRRPRLPLLWVAGVGAASTLRWWSIRSLGSAWNARAVVPTDLRPVTSGPYRWVRHPNYVAVALEFLCLPLAAGAWLSAIGLSLVNAALLADRIRAEERLLRRIPGYAEAFAGRARFLPGLF</sequence>
<dbReference type="AlphaFoldDB" id="A0A934KH38"/>
<protein>
    <recommendedName>
        <fullName evidence="8">Isoprenylcysteine carboxylmethyltransferase family protein</fullName>
    </recommendedName>
</protein>
<accession>A0A934KH38</accession>
<comment type="subcellular location">
    <subcellularLocation>
        <location evidence="1">Membrane</location>
        <topology evidence="1">Multi-pass membrane protein</topology>
    </subcellularLocation>
</comment>
<comment type="caution">
    <text evidence="6">The sequence shown here is derived from an EMBL/GenBank/DDBJ whole genome shotgun (WGS) entry which is preliminary data.</text>
</comment>
<dbReference type="GO" id="GO:0004671">
    <property type="term" value="F:protein C-terminal S-isoprenylcysteine carboxyl O-methyltransferase activity"/>
    <property type="evidence" value="ECO:0007669"/>
    <property type="project" value="InterPro"/>
</dbReference>
<dbReference type="Proteomes" id="UP000620075">
    <property type="component" value="Unassembled WGS sequence"/>
</dbReference>
<evidence type="ECO:0008006" key="8">
    <source>
        <dbReference type="Google" id="ProtNLM"/>
    </source>
</evidence>
<evidence type="ECO:0000256" key="1">
    <source>
        <dbReference type="ARBA" id="ARBA00004141"/>
    </source>
</evidence>
<gene>
    <name evidence="6" type="ORF">JF888_05020</name>
</gene>
<dbReference type="Gene3D" id="1.20.120.1630">
    <property type="match status" value="1"/>
</dbReference>
<keyword evidence="4 5" id="KW-0472">Membrane</keyword>